<proteinExistence type="predicted"/>
<dbReference type="Proteomes" id="UP000053859">
    <property type="component" value="Unassembled WGS sequence"/>
</dbReference>
<keyword evidence="1" id="KW-0808">Transferase</keyword>
<dbReference type="RefSeq" id="WP_408055221.1">
    <property type="nucleotide sequence ID" value="NZ_DF968419.1"/>
</dbReference>
<dbReference type="GO" id="GO:0004674">
    <property type="term" value="F:protein serine/threonine kinase activity"/>
    <property type="evidence" value="ECO:0007669"/>
    <property type="project" value="UniProtKB-KW"/>
</dbReference>
<keyword evidence="1" id="KW-0418">Kinase</keyword>
<sequence>MARYLCFIEPRLEQTGLSGDRQVLVAAAFRTSAETVNNAGGVPPKYRDHAAHVAHYLKEYAPPGKK</sequence>
<name>A0A0K8PY01_STRAJ</name>
<dbReference type="AlphaFoldDB" id="A0A0K8PY01"/>
<dbReference type="EMBL" id="DF968419">
    <property type="protein sequence ID" value="GAP52339.1"/>
    <property type="molecule type" value="Genomic_DNA"/>
</dbReference>
<keyword evidence="2" id="KW-1185">Reference proteome</keyword>
<protein>
    <submittedName>
        <fullName evidence="1">Serine/threonine protein kinase</fullName>
    </submittedName>
</protein>
<reference evidence="1" key="1">
    <citation type="journal article" date="2015" name="Genome Announc.">
        <title>Draft Genome Sequence of Thiostrepton-Producing Streptomyces azureus ATCC 14921.</title>
        <authorList>
            <person name="Sakihara K."/>
            <person name="Maeda J."/>
            <person name="Tashiro K."/>
            <person name="Fujino Y."/>
            <person name="Kuhara S."/>
            <person name="Ohshima T."/>
            <person name="Ogata S."/>
            <person name="Doi K."/>
        </authorList>
    </citation>
    <scope>NUCLEOTIDE SEQUENCE [LARGE SCALE GENOMIC DNA]</scope>
    <source>
        <strain evidence="1">ATCC14921</strain>
    </source>
</reference>
<evidence type="ECO:0000313" key="2">
    <source>
        <dbReference type="Proteomes" id="UP000053859"/>
    </source>
</evidence>
<keyword evidence="1" id="KW-0723">Serine/threonine-protein kinase</keyword>
<gene>
    <name evidence="1" type="ORF">SAZU_7214</name>
</gene>
<accession>A0A0K8PY01</accession>
<organism evidence="1 2">
    <name type="scientific">Streptomyces azureus</name>
    <dbReference type="NCBI Taxonomy" id="146537"/>
    <lineage>
        <taxon>Bacteria</taxon>
        <taxon>Bacillati</taxon>
        <taxon>Actinomycetota</taxon>
        <taxon>Actinomycetes</taxon>
        <taxon>Kitasatosporales</taxon>
        <taxon>Streptomycetaceae</taxon>
        <taxon>Streptomyces</taxon>
    </lineage>
</organism>
<evidence type="ECO:0000313" key="1">
    <source>
        <dbReference type="EMBL" id="GAP52339.1"/>
    </source>
</evidence>